<sequence>MSYQDLKKKIIDMQNDSIYQNLSASYNKQNIFSILKIERNENRHSAFLCWLFNPDSEHGLGLIPLKKVLALYALHNEALQPDLAMLMISGNYQLEVEDCTTERCLNQISESNGKERLDIWMKLWLTDCDGNKKMMPLVVENKIYSNEGKNQTKKYHDAVAQYLAKEKGTHAIEIYLTPDDTKTCSCEHFIHLTYQTLLDKVIEPLTAYPMSSEYSDLINAYIENLSVPATQWTDDKEIDPNKLSNSILAISSTNRKNLTDLYSRYKELYDAALFVAGGEATRKLMNDINVNSEYVELLQNFWDNNINLFTTILYVCKSQIVEGHEGELMNVFKQNRRDNSKYRVLWDKNGDGNWTTIDGFEKPLSKGRTVAVFFMKWMELSSPKSIDEVRTAFPTKINSYYAHNKMKKQYDSVICLSEDDKKAKTESGFEIEITKSCWDLYPIKQDSPYGPGYGTLYKNNKTAGKAMIAKMWRKGDFKSFLEHIKKQSNTLFKRLKIVPAY</sequence>
<name>A0AAW5UWZ1_9BACT</name>
<dbReference type="EMBL" id="JAPDUM010000001">
    <property type="protein sequence ID" value="MCW4164919.1"/>
    <property type="molecule type" value="Genomic_DNA"/>
</dbReference>
<evidence type="ECO:0000313" key="1">
    <source>
        <dbReference type="EMBL" id="MCW4164919.1"/>
    </source>
</evidence>
<comment type="caution">
    <text evidence="1">The sequence shown here is derived from an EMBL/GenBank/DDBJ whole genome shotgun (WGS) entry which is preliminary data.</text>
</comment>
<organism evidence="1 2">
    <name type="scientific">Segatella copri</name>
    <dbReference type="NCBI Taxonomy" id="165179"/>
    <lineage>
        <taxon>Bacteria</taxon>
        <taxon>Pseudomonadati</taxon>
        <taxon>Bacteroidota</taxon>
        <taxon>Bacteroidia</taxon>
        <taxon>Bacteroidales</taxon>
        <taxon>Prevotellaceae</taxon>
        <taxon>Segatella</taxon>
    </lineage>
</organism>
<evidence type="ECO:0000313" key="2">
    <source>
        <dbReference type="Proteomes" id="UP001209476"/>
    </source>
</evidence>
<gene>
    <name evidence="1" type="ORF">ONS98_06725</name>
</gene>
<accession>A0AAW5UWZ1</accession>
<dbReference type="Pfam" id="PF14281">
    <property type="entry name" value="PDDEXK_4"/>
    <property type="match status" value="1"/>
</dbReference>
<dbReference type="InterPro" id="IPR029470">
    <property type="entry name" value="PDDEXK_4"/>
</dbReference>
<dbReference type="RefSeq" id="WP_264911327.1">
    <property type="nucleotide sequence ID" value="NZ_JAPDUL010000001.1"/>
</dbReference>
<reference evidence="1" key="1">
    <citation type="submission" date="2022-11" db="EMBL/GenBank/DDBJ databases">
        <title>Genomic repertoires linked with pathogenic potency of arthritogenic Prevotella copri isolated from the gut of rheumatoid arthritis patients.</title>
        <authorList>
            <person name="Nii T."/>
            <person name="Maeda Y."/>
            <person name="Motooka D."/>
            <person name="Naito M."/>
            <person name="Matsumoto Y."/>
            <person name="Ogawa T."/>
            <person name="Oguro-Igashira E."/>
            <person name="Kishikawa T."/>
            <person name="Yamashita M."/>
            <person name="Koizumi S."/>
            <person name="Kurakawa T."/>
            <person name="Okumura R."/>
            <person name="Kayama H."/>
            <person name="Murakami M."/>
            <person name="Sakaguchi T."/>
            <person name="Das B."/>
            <person name="Nakamura S."/>
            <person name="Okada Y."/>
            <person name="Kumanogoh A."/>
            <person name="Takeda K."/>
        </authorList>
    </citation>
    <scope>NUCLEOTIDE SEQUENCE</scope>
    <source>
        <strain evidence="1">RA-N001-16</strain>
    </source>
</reference>
<protein>
    <submittedName>
        <fullName evidence="1">PD-(D/E)XK nuclease family protein</fullName>
    </submittedName>
</protein>
<dbReference type="AlphaFoldDB" id="A0AAW5UWZ1"/>
<proteinExistence type="predicted"/>
<dbReference type="Proteomes" id="UP001209476">
    <property type="component" value="Unassembled WGS sequence"/>
</dbReference>